<dbReference type="Pfam" id="PF07602">
    <property type="entry name" value="DUF1565"/>
    <property type="match status" value="1"/>
</dbReference>
<comment type="subcellular location">
    <subcellularLocation>
        <location evidence="1">Secreted</location>
    </subcellularLocation>
</comment>
<dbReference type="InterPro" id="IPR011050">
    <property type="entry name" value="Pectin_lyase_fold/virulence"/>
</dbReference>
<evidence type="ECO:0000256" key="4">
    <source>
        <dbReference type="SAM" id="MobiDB-lite"/>
    </source>
</evidence>
<gene>
    <name evidence="7" type="ORF">F0U60_23305</name>
</gene>
<evidence type="ECO:0000256" key="3">
    <source>
        <dbReference type="ARBA" id="ARBA00022729"/>
    </source>
</evidence>
<organism evidence="7 8">
    <name type="scientific">Archangium minus</name>
    <dbReference type="NCBI Taxonomy" id="83450"/>
    <lineage>
        <taxon>Bacteria</taxon>
        <taxon>Pseudomonadati</taxon>
        <taxon>Myxococcota</taxon>
        <taxon>Myxococcia</taxon>
        <taxon>Myxococcales</taxon>
        <taxon>Cystobacterineae</taxon>
        <taxon>Archangiaceae</taxon>
        <taxon>Archangium</taxon>
    </lineage>
</organism>
<reference evidence="7 8" key="1">
    <citation type="submission" date="2019-08" db="EMBL/GenBank/DDBJ databases">
        <title>Archangium and Cystobacter genomes.</title>
        <authorList>
            <person name="Chen I.-C.K."/>
            <person name="Wielgoss S."/>
        </authorList>
    </citation>
    <scope>NUCLEOTIDE SEQUENCE [LARGE SCALE GENOMIC DNA]</scope>
    <source>
        <strain evidence="7 8">Cbm 6</strain>
    </source>
</reference>
<name>A0ABY9XB40_9BACT</name>
<dbReference type="InterPro" id="IPR006626">
    <property type="entry name" value="PbH1"/>
</dbReference>
<dbReference type="PANTHER" id="PTHR40088:SF2">
    <property type="entry name" value="SECRETED SUGAR HYDROLASE"/>
    <property type="match status" value="1"/>
</dbReference>
<keyword evidence="8" id="KW-1185">Reference proteome</keyword>
<accession>A0ABY9XB40</accession>
<dbReference type="InterPro" id="IPR012334">
    <property type="entry name" value="Pectin_lyas_fold"/>
</dbReference>
<dbReference type="Pfam" id="PF13229">
    <property type="entry name" value="Beta_helix"/>
    <property type="match status" value="1"/>
</dbReference>
<dbReference type="InterPro" id="IPR052052">
    <property type="entry name" value="Polysaccharide_Lyase_9"/>
</dbReference>
<evidence type="ECO:0000259" key="6">
    <source>
        <dbReference type="Pfam" id="PF13229"/>
    </source>
</evidence>
<feature type="region of interest" description="Disordered" evidence="4">
    <location>
        <begin position="1"/>
        <end position="78"/>
    </location>
</feature>
<evidence type="ECO:0000313" key="8">
    <source>
        <dbReference type="Proteomes" id="UP001611383"/>
    </source>
</evidence>
<feature type="domain" description="DUF1565" evidence="5">
    <location>
        <begin position="74"/>
        <end position="113"/>
    </location>
</feature>
<dbReference type="InterPro" id="IPR011459">
    <property type="entry name" value="DUF1565"/>
</dbReference>
<dbReference type="PANTHER" id="PTHR40088">
    <property type="entry name" value="PECTATE LYASE (EUROFUNG)"/>
    <property type="match status" value="1"/>
</dbReference>
<keyword evidence="3" id="KW-0732">Signal</keyword>
<dbReference type="EMBL" id="CP043494">
    <property type="protein sequence ID" value="WNG52544.1"/>
    <property type="molecule type" value="Genomic_DNA"/>
</dbReference>
<dbReference type="InterPro" id="IPR039448">
    <property type="entry name" value="Beta_helix"/>
</dbReference>
<feature type="domain" description="Right handed beta helix" evidence="6">
    <location>
        <begin position="177"/>
        <end position="306"/>
    </location>
</feature>
<feature type="compositionally biased region" description="Pro residues" evidence="4">
    <location>
        <begin position="29"/>
        <end position="64"/>
    </location>
</feature>
<evidence type="ECO:0000313" key="7">
    <source>
        <dbReference type="EMBL" id="WNG52544.1"/>
    </source>
</evidence>
<evidence type="ECO:0000256" key="1">
    <source>
        <dbReference type="ARBA" id="ARBA00004613"/>
    </source>
</evidence>
<evidence type="ECO:0000256" key="2">
    <source>
        <dbReference type="ARBA" id="ARBA00022525"/>
    </source>
</evidence>
<sequence length="478" mass="50135">MLLLACEPELPATDRPADDQAPQVLQPAPEEPLPPEASPPEASPPQPSPPTPAPTPPAPPPPVPAGRSWYVSTKGSDGGAGTLAAPLRTIGRAAALAKPGEVIRVLPGVYSEELVLESRGSGVAAITLRGEGSPRPTLVPKDKVRSAVIRVQGRWNLENLHIDVGGARMFAVLFDANANQSILSGSELHGGTSGAGVYVEGARDITLQNNTLHHFIKPGDDAHGVVVVGPSRNIVIRSNDIHHNSGDSIQCQAGTAPAESVLIEDNTLHDEGENGVDIKQCVRVTVRDNVISGFPNTAIRAAGSSAGEAVLIHASAREILIQGNSISRAGRGVSVLSSSTPVENVRIEGNHFRDIRNIPAGNGHGIRIAGAKNVKVTDNILENTASYGLMLAADGGVVTGLEVRNNFLRGGTQPLLLRLGAERFRPGLVQRENHYARGGVLKADGENFPGEQLTVSSPEKLEVWRQVLGVDQGATVLE</sequence>
<keyword evidence="2" id="KW-0964">Secreted</keyword>
<dbReference type="Gene3D" id="2.160.20.10">
    <property type="entry name" value="Single-stranded right-handed beta-helix, Pectin lyase-like"/>
    <property type="match status" value="2"/>
</dbReference>
<dbReference type="Proteomes" id="UP001611383">
    <property type="component" value="Chromosome"/>
</dbReference>
<protein>
    <submittedName>
        <fullName evidence="7">DUF1565 domain-containing protein</fullName>
    </submittedName>
</protein>
<evidence type="ECO:0000259" key="5">
    <source>
        <dbReference type="Pfam" id="PF07602"/>
    </source>
</evidence>
<proteinExistence type="predicted"/>
<dbReference type="SMART" id="SM00710">
    <property type="entry name" value="PbH1"/>
    <property type="match status" value="8"/>
</dbReference>
<dbReference type="SUPFAM" id="SSF51126">
    <property type="entry name" value="Pectin lyase-like"/>
    <property type="match status" value="1"/>
</dbReference>